<evidence type="ECO:0000313" key="2">
    <source>
        <dbReference type="Proteomes" id="UP001234178"/>
    </source>
</evidence>
<organism evidence="1 2">
    <name type="scientific">Daphnia magna</name>
    <dbReference type="NCBI Taxonomy" id="35525"/>
    <lineage>
        <taxon>Eukaryota</taxon>
        <taxon>Metazoa</taxon>
        <taxon>Ecdysozoa</taxon>
        <taxon>Arthropoda</taxon>
        <taxon>Crustacea</taxon>
        <taxon>Branchiopoda</taxon>
        <taxon>Diplostraca</taxon>
        <taxon>Cladocera</taxon>
        <taxon>Anomopoda</taxon>
        <taxon>Daphniidae</taxon>
        <taxon>Daphnia</taxon>
    </lineage>
</organism>
<name>A0ABQ9ZW41_9CRUS</name>
<proteinExistence type="predicted"/>
<keyword evidence="2" id="KW-1185">Reference proteome</keyword>
<protein>
    <recommendedName>
        <fullName evidence="3">CARDB domain-containing protein</fullName>
    </recommendedName>
</protein>
<dbReference type="Proteomes" id="UP001234178">
    <property type="component" value="Unassembled WGS sequence"/>
</dbReference>
<accession>A0ABQ9ZW41</accession>
<evidence type="ECO:0000313" key="1">
    <source>
        <dbReference type="EMBL" id="KAK4017134.1"/>
    </source>
</evidence>
<sequence length="93" mass="9932">MIVLGALATTVGTTQEFFAVATTDILPVGIVITPFQVKVRVTINNQGASGPDPAVGARLLSFSEIWSSFTADSWVLDVFSRGYLIEFDAVPVQ</sequence>
<dbReference type="EMBL" id="JAOYFB010000005">
    <property type="protein sequence ID" value="KAK4017134.1"/>
    <property type="molecule type" value="Genomic_DNA"/>
</dbReference>
<gene>
    <name evidence="1" type="ORF">OUZ56_032086</name>
</gene>
<reference evidence="1 2" key="1">
    <citation type="journal article" date="2023" name="Nucleic Acids Res.">
        <title>The hologenome of Daphnia magna reveals possible DNA methylation and microbiome-mediated evolution of the host genome.</title>
        <authorList>
            <person name="Chaturvedi A."/>
            <person name="Li X."/>
            <person name="Dhandapani V."/>
            <person name="Marshall H."/>
            <person name="Kissane S."/>
            <person name="Cuenca-Cambronero M."/>
            <person name="Asole G."/>
            <person name="Calvet F."/>
            <person name="Ruiz-Romero M."/>
            <person name="Marangio P."/>
            <person name="Guigo R."/>
            <person name="Rago D."/>
            <person name="Mirbahai L."/>
            <person name="Eastwood N."/>
            <person name="Colbourne J.K."/>
            <person name="Zhou J."/>
            <person name="Mallon E."/>
            <person name="Orsini L."/>
        </authorList>
    </citation>
    <scope>NUCLEOTIDE SEQUENCE [LARGE SCALE GENOMIC DNA]</scope>
    <source>
        <strain evidence="1">LRV0_1</strain>
    </source>
</reference>
<evidence type="ECO:0008006" key="3">
    <source>
        <dbReference type="Google" id="ProtNLM"/>
    </source>
</evidence>
<comment type="caution">
    <text evidence="1">The sequence shown here is derived from an EMBL/GenBank/DDBJ whole genome shotgun (WGS) entry which is preliminary data.</text>
</comment>